<keyword evidence="1" id="KW-0812">Transmembrane</keyword>
<dbReference type="AlphaFoldDB" id="A0AA38I3B3"/>
<evidence type="ECO:0000313" key="3">
    <source>
        <dbReference type="Proteomes" id="UP001168821"/>
    </source>
</evidence>
<reference evidence="2" key="1">
    <citation type="journal article" date="2023" name="G3 (Bethesda)">
        <title>Whole genome assemblies of Zophobas morio and Tenebrio molitor.</title>
        <authorList>
            <person name="Kaur S."/>
            <person name="Stinson S.A."/>
            <person name="diCenzo G.C."/>
        </authorList>
    </citation>
    <scope>NUCLEOTIDE SEQUENCE</scope>
    <source>
        <strain evidence="2">QUZm001</strain>
    </source>
</reference>
<keyword evidence="3" id="KW-1185">Reference proteome</keyword>
<protein>
    <submittedName>
        <fullName evidence="2">Uncharacterized protein</fullName>
    </submittedName>
</protein>
<keyword evidence="1" id="KW-1133">Transmembrane helix</keyword>
<proteinExistence type="predicted"/>
<dbReference type="EMBL" id="JALNTZ010000006">
    <property type="protein sequence ID" value="KAJ3647441.1"/>
    <property type="molecule type" value="Genomic_DNA"/>
</dbReference>
<organism evidence="2 3">
    <name type="scientific">Zophobas morio</name>
    <dbReference type="NCBI Taxonomy" id="2755281"/>
    <lineage>
        <taxon>Eukaryota</taxon>
        <taxon>Metazoa</taxon>
        <taxon>Ecdysozoa</taxon>
        <taxon>Arthropoda</taxon>
        <taxon>Hexapoda</taxon>
        <taxon>Insecta</taxon>
        <taxon>Pterygota</taxon>
        <taxon>Neoptera</taxon>
        <taxon>Endopterygota</taxon>
        <taxon>Coleoptera</taxon>
        <taxon>Polyphaga</taxon>
        <taxon>Cucujiformia</taxon>
        <taxon>Tenebrionidae</taxon>
        <taxon>Zophobas</taxon>
    </lineage>
</organism>
<feature type="transmembrane region" description="Helical" evidence="1">
    <location>
        <begin position="6"/>
        <end position="27"/>
    </location>
</feature>
<keyword evidence="1" id="KW-0472">Membrane</keyword>
<evidence type="ECO:0000256" key="1">
    <source>
        <dbReference type="SAM" id="Phobius"/>
    </source>
</evidence>
<comment type="caution">
    <text evidence="2">The sequence shown here is derived from an EMBL/GenBank/DDBJ whole genome shotgun (WGS) entry which is preliminary data.</text>
</comment>
<gene>
    <name evidence="2" type="ORF">Zmor_019319</name>
</gene>
<accession>A0AA38I3B3</accession>
<sequence length="80" mass="9398">MLYYSKVMYCLMVFSMTVSICQSSYFLSKQYGNKKYICVTNSSCALSWVQEDITEKFDFVARYIPEQTEGEMNFDIGNDY</sequence>
<evidence type="ECO:0000313" key="2">
    <source>
        <dbReference type="EMBL" id="KAJ3647441.1"/>
    </source>
</evidence>
<dbReference type="Proteomes" id="UP001168821">
    <property type="component" value="Unassembled WGS sequence"/>
</dbReference>
<name>A0AA38I3B3_9CUCU</name>